<proteinExistence type="predicted"/>
<dbReference type="AlphaFoldDB" id="A0A084CNN0"/>
<feature type="domain" description="UPF0033" evidence="1">
    <location>
        <begin position="1"/>
        <end position="47"/>
    </location>
</feature>
<protein>
    <submittedName>
        <fullName evidence="2">Sulfurtransferase TusA</fullName>
    </submittedName>
</protein>
<reference evidence="2 3" key="1">
    <citation type="submission" date="2014-03" db="EMBL/GenBank/DDBJ databases">
        <title>Selection and divergence in the genomes of co-occurring obligate luminous symbionts with specific hosts.</title>
        <authorList>
            <person name="Hendry T.A."/>
            <person name="de Wet J.R."/>
            <person name="Dunlap P.V."/>
        </authorList>
    </citation>
    <scope>NUCLEOTIDE SEQUENCE [LARGE SCALE GENOMIC DNA]</scope>
    <source>
        <strain evidence="2 3">Ppalp.1</strain>
    </source>
</reference>
<dbReference type="SUPFAM" id="SSF64307">
    <property type="entry name" value="SirA-like"/>
    <property type="match status" value="1"/>
</dbReference>
<dbReference type="eggNOG" id="COG0425">
    <property type="taxonomic scope" value="Bacteria"/>
</dbReference>
<dbReference type="Pfam" id="PF01206">
    <property type="entry name" value="TusA"/>
    <property type="match status" value="1"/>
</dbReference>
<name>A0A084CNN0_9GAMM</name>
<sequence length="50" mass="5964">MQNGEVLLVKSDDPLMIHDIPNFCRFMNHELLSFQAQELPYQFWIKKGKI</sequence>
<comment type="caution">
    <text evidence="2">The sequence shown here is derived from an EMBL/GenBank/DDBJ whole genome shotgun (WGS) entry which is preliminary data.</text>
</comment>
<evidence type="ECO:0000313" key="3">
    <source>
        <dbReference type="Proteomes" id="UP000053784"/>
    </source>
</evidence>
<keyword evidence="2" id="KW-0808">Transferase</keyword>
<gene>
    <name evidence="2" type="primary">tusA</name>
    <name evidence="2" type="ORF">CF67_17008</name>
</gene>
<dbReference type="Proteomes" id="UP000053784">
    <property type="component" value="Unassembled WGS sequence"/>
</dbReference>
<keyword evidence="3" id="KW-1185">Reference proteome</keyword>
<dbReference type="InterPro" id="IPR001455">
    <property type="entry name" value="TusA-like"/>
</dbReference>
<evidence type="ECO:0000259" key="1">
    <source>
        <dbReference type="Pfam" id="PF01206"/>
    </source>
</evidence>
<accession>A0A084CNN0</accession>
<dbReference type="Gene3D" id="3.30.110.40">
    <property type="entry name" value="TusA-like domain"/>
    <property type="match status" value="1"/>
</dbReference>
<dbReference type="InterPro" id="IPR036868">
    <property type="entry name" value="TusA-like_sf"/>
</dbReference>
<organism evidence="2 3">
    <name type="scientific">Candidatus Photodesmus blepharonis</name>
    <dbReference type="NCBI Taxonomy" id="1179155"/>
    <lineage>
        <taxon>Bacteria</taxon>
        <taxon>Pseudomonadati</taxon>
        <taxon>Pseudomonadota</taxon>
        <taxon>Gammaproteobacteria</taxon>
        <taxon>Vibrionales</taxon>
        <taxon>Vibrionaceae</taxon>
        <taxon>Candidatus Photodesmus</taxon>
    </lineage>
</organism>
<dbReference type="GO" id="GO:0016740">
    <property type="term" value="F:transferase activity"/>
    <property type="evidence" value="ECO:0007669"/>
    <property type="project" value="UniProtKB-KW"/>
</dbReference>
<evidence type="ECO:0000313" key="2">
    <source>
        <dbReference type="EMBL" id="KEY91409.1"/>
    </source>
</evidence>
<dbReference type="EMBL" id="JGVK01000009">
    <property type="protein sequence ID" value="KEY91409.1"/>
    <property type="molecule type" value="Genomic_DNA"/>
</dbReference>
<dbReference type="STRING" id="1179155.CF67_17008"/>